<sequence>MKVYIAGPMSGLPNFNRDRFNEVARLVVESGNTPLNPAILPDGLPERDYMAIGIAMLQCADAIYLIEGWEKSAGARAEKTLADKLNIPRIRFLIAGWTNRRWTLPDWLPGVTIPFYLEGRK</sequence>
<gene>
    <name evidence="1" type="ORF">EAK82_27755</name>
</gene>
<dbReference type="Gene3D" id="3.40.50.10400">
    <property type="entry name" value="Hypothetical protein PA1492"/>
    <property type="match status" value="1"/>
</dbReference>
<dbReference type="AlphaFoldDB" id="A0A403N4U2"/>
<protein>
    <submittedName>
        <fullName evidence="1">DUF4406 domain-containing protein</fullName>
    </submittedName>
</protein>
<comment type="caution">
    <text evidence="1">The sequence shown here is derived from an EMBL/GenBank/DDBJ whole genome shotgun (WGS) entry which is preliminary data.</text>
</comment>
<name>A0A403N4U2_SALER</name>
<dbReference type="Proteomes" id="UP000885392">
    <property type="component" value="Unassembled WGS sequence"/>
</dbReference>
<dbReference type="Pfam" id="PF14359">
    <property type="entry name" value="DUF4406"/>
    <property type="match status" value="1"/>
</dbReference>
<dbReference type="InterPro" id="IPR025518">
    <property type="entry name" value="DUF4406"/>
</dbReference>
<dbReference type="SUPFAM" id="SSF52309">
    <property type="entry name" value="N-(deoxy)ribosyltransferase-like"/>
    <property type="match status" value="1"/>
</dbReference>
<evidence type="ECO:0000313" key="1">
    <source>
        <dbReference type="EMBL" id="MLW03884.1"/>
    </source>
</evidence>
<accession>A0A403N4U2</accession>
<proteinExistence type="predicted"/>
<dbReference type="EMBL" id="RVIJ01000072">
    <property type="protein sequence ID" value="MLW03884.1"/>
    <property type="molecule type" value="Genomic_DNA"/>
</dbReference>
<organism evidence="1">
    <name type="scientific">Salmonella enterica</name>
    <name type="common">Salmonella choleraesuis</name>
    <dbReference type="NCBI Taxonomy" id="28901"/>
    <lineage>
        <taxon>Bacteria</taxon>
        <taxon>Pseudomonadati</taxon>
        <taxon>Pseudomonadota</taxon>
        <taxon>Gammaproteobacteria</taxon>
        <taxon>Enterobacterales</taxon>
        <taxon>Enterobacteriaceae</taxon>
        <taxon>Salmonella</taxon>
    </lineage>
</organism>
<reference evidence="1" key="1">
    <citation type="submission" date="2018-10" db="EMBL/GenBank/DDBJ databases">
        <authorList>
            <consortium name="PulseNet: The National Subtyping Network for Foodborne Disease Surveillance"/>
            <person name="Tarr C.L."/>
            <person name="Trees E."/>
            <person name="Katz L.S."/>
            <person name="Carleton-Romer H.A."/>
            <person name="Stroika S."/>
            <person name="Kucerova Z."/>
            <person name="Roache K.F."/>
            <person name="Sabol A.L."/>
            <person name="Besser J."/>
            <person name="Gerner-Smidt P."/>
        </authorList>
    </citation>
    <scope>NUCLEOTIDE SEQUENCE [LARGE SCALE GENOMIC DNA]</scope>
    <source>
        <strain evidence="1">PNUSAS038541</strain>
    </source>
</reference>